<name>A0A3P8ES46_HELPZ</name>
<evidence type="ECO:0000256" key="3">
    <source>
        <dbReference type="ARBA" id="ARBA00022840"/>
    </source>
</evidence>
<keyword evidence="3" id="KW-0067">ATP-binding</keyword>
<sequence length="175" mass="19614">MEAFQSIGAENPLSPEEQENLADITIDSLLDAEKVEDLTHIFRKKHVSAKIQLTLDLISSILESGDKCVIVSQWTSFLKIVEKHINKRFPSLAKCSSITGEIQPSDRQDRVNSFNEDNDGVNIMLISITAGGVGLNLTGGNHLILMDLHWNPALELQARDRVHRMGQRKEVHLHK</sequence>
<feature type="domain" description="Helicase C-terminal" evidence="4">
    <location>
        <begin position="54"/>
        <end position="175"/>
    </location>
</feature>
<dbReference type="GO" id="GO:0005634">
    <property type="term" value="C:nucleus"/>
    <property type="evidence" value="ECO:0007669"/>
    <property type="project" value="TreeGrafter"/>
</dbReference>
<reference evidence="5" key="1">
    <citation type="submission" date="2018-11" db="EMBL/GenBank/DDBJ databases">
        <authorList>
            <consortium name="Pathogen Informatics"/>
        </authorList>
    </citation>
    <scope>NUCLEOTIDE SEQUENCE [LARGE SCALE GENOMIC DNA]</scope>
</reference>
<dbReference type="SUPFAM" id="SSF52540">
    <property type="entry name" value="P-loop containing nucleoside triphosphate hydrolases"/>
    <property type="match status" value="1"/>
</dbReference>
<dbReference type="SMART" id="SM00490">
    <property type="entry name" value="HELICc"/>
    <property type="match status" value="1"/>
</dbReference>
<dbReference type="AlphaFoldDB" id="A0A3P8ES46"/>
<dbReference type="PROSITE" id="PS51194">
    <property type="entry name" value="HELICASE_CTER"/>
    <property type="match status" value="1"/>
</dbReference>
<proteinExistence type="predicted"/>
<dbReference type="CDD" id="cd18793">
    <property type="entry name" value="SF2_C_SNF"/>
    <property type="match status" value="1"/>
</dbReference>
<dbReference type="InterPro" id="IPR049730">
    <property type="entry name" value="SNF2/RAD54-like_C"/>
</dbReference>
<keyword evidence="1" id="KW-0547">Nucleotide-binding</keyword>
<dbReference type="GO" id="GO:0016787">
    <property type="term" value="F:hydrolase activity"/>
    <property type="evidence" value="ECO:0007669"/>
    <property type="project" value="UniProtKB-KW"/>
</dbReference>
<dbReference type="Gene3D" id="3.40.50.300">
    <property type="entry name" value="P-loop containing nucleotide triphosphate hydrolases"/>
    <property type="match status" value="1"/>
</dbReference>
<dbReference type="OrthoDB" id="423559at2759"/>
<dbReference type="GO" id="GO:0005524">
    <property type="term" value="F:ATP binding"/>
    <property type="evidence" value="ECO:0007669"/>
    <property type="project" value="UniProtKB-KW"/>
</dbReference>
<evidence type="ECO:0000256" key="1">
    <source>
        <dbReference type="ARBA" id="ARBA00022741"/>
    </source>
</evidence>
<evidence type="ECO:0000313" key="5">
    <source>
        <dbReference type="EMBL" id="VDP10006.1"/>
    </source>
</evidence>
<dbReference type="PANTHER" id="PTHR45626:SF50">
    <property type="entry name" value="TRANSCRIPTION TERMINATION FACTOR 2"/>
    <property type="match status" value="1"/>
</dbReference>
<dbReference type="PANTHER" id="PTHR45626">
    <property type="entry name" value="TRANSCRIPTION TERMINATION FACTOR 2-RELATED"/>
    <property type="match status" value="1"/>
</dbReference>
<dbReference type="Pfam" id="PF00271">
    <property type="entry name" value="Helicase_C"/>
    <property type="match status" value="1"/>
</dbReference>
<protein>
    <recommendedName>
        <fullName evidence="4">Helicase C-terminal domain-containing protein</fullName>
    </recommendedName>
</protein>
<dbReference type="InterPro" id="IPR027417">
    <property type="entry name" value="P-loop_NTPase"/>
</dbReference>
<accession>A0A3P8ES46</accession>
<dbReference type="GO" id="GO:0008094">
    <property type="term" value="F:ATP-dependent activity, acting on DNA"/>
    <property type="evidence" value="ECO:0007669"/>
    <property type="project" value="TreeGrafter"/>
</dbReference>
<organism evidence="5">
    <name type="scientific">Heligmosomoides polygyrus</name>
    <name type="common">Parasitic roundworm</name>
    <dbReference type="NCBI Taxonomy" id="6339"/>
    <lineage>
        <taxon>Eukaryota</taxon>
        <taxon>Metazoa</taxon>
        <taxon>Ecdysozoa</taxon>
        <taxon>Nematoda</taxon>
        <taxon>Chromadorea</taxon>
        <taxon>Rhabditida</taxon>
        <taxon>Rhabditina</taxon>
        <taxon>Rhabditomorpha</taxon>
        <taxon>Strongyloidea</taxon>
        <taxon>Heligmosomidae</taxon>
        <taxon>Heligmosomoides</taxon>
    </lineage>
</organism>
<dbReference type="GO" id="GO:0006281">
    <property type="term" value="P:DNA repair"/>
    <property type="evidence" value="ECO:0007669"/>
    <property type="project" value="TreeGrafter"/>
</dbReference>
<dbReference type="InterPro" id="IPR001650">
    <property type="entry name" value="Helicase_C-like"/>
</dbReference>
<evidence type="ECO:0000259" key="4">
    <source>
        <dbReference type="PROSITE" id="PS51194"/>
    </source>
</evidence>
<dbReference type="EMBL" id="UZAH01030288">
    <property type="protein sequence ID" value="VDP10006.1"/>
    <property type="molecule type" value="Genomic_DNA"/>
</dbReference>
<keyword evidence="2" id="KW-0378">Hydrolase</keyword>
<evidence type="ECO:0000256" key="2">
    <source>
        <dbReference type="ARBA" id="ARBA00022801"/>
    </source>
</evidence>
<dbReference type="InterPro" id="IPR050628">
    <property type="entry name" value="SNF2_RAD54_helicase_TF"/>
</dbReference>
<gene>
    <name evidence="5" type="ORF">HPBE_LOCUS17835</name>
</gene>